<keyword evidence="1" id="KW-0863">Zinc-finger</keyword>
<evidence type="ECO:0000256" key="1">
    <source>
        <dbReference type="PROSITE-ProRule" id="PRU00325"/>
    </source>
</evidence>
<organism evidence="4 5">
    <name type="scientific">Elaphomyces granulatus</name>
    <dbReference type="NCBI Taxonomy" id="519963"/>
    <lineage>
        <taxon>Eukaryota</taxon>
        <taxon>Fungi</taxon>
        <taxon>Dikarya</taxon>
        <taxon>Ascomycota</taxon>
        <taxon>Pezizomycotina</taxon>
        <taxon>Eurotiomycetes</taxon>
        <taxon>Eurotiomycetidae</taxon>
        <taxon>Eurotiales</taxon>
        <taxon>Elaphomycetaceae</taxon>
        <taxon>Elaphomyces</taxon>
    </lineage>
</organism>
<gene>
    <name evidence="4" type="ORF">Egran_06105</name>
</gene>
<evidence type="ECO:0000313" key="4">
    <source>
        <dbReference type="EMBL" id="OXV06127.1"/>
    </source>
</evidence>
<evidence type="ECO:0000259" key="3">
    <source>
        <dbReference type="PROSITE" id="PS50966"/>
    </source>
</evidence>
<feature type="compositionally biased region" description="Basic and acidic residues" evidence="2">
    <location>
        <begin position="289"/>
        <end position="299"/>
    </location>
</feature>
<sequence>MEPARGEEQETVLQMFSRHFHAHTFIPDQNGTHKTPKQLHRDSATEMYIWCRSRNYFRLWAYLWVNWYSPKEWALWARSTNEKEIPILKTTMIVESHWRKIKHDYLHRFNRPRLDLVVWVLLSRSIPDSVRNMQAILDREHRIAIASWRKAFKREWKAVTSRLNDSIPSSIQRYHTDASNFTCACPDFLRRRFAICKHILFCYEPIAVPDRRRFFQNVERRRTLPLWAHELLVLRPEYCRPSVATVFGDVQDDEDKGESDQTTMSEDEDEEDSDPTTMNEDEDIEDDSGEHANDRAEEAMDQFERDVQSAMVFFCEQRANGNKRFAEAFMSSVGPSISTFVKEVTAYRNQCTMSRTWEHYGEM</sequence>
<feature type="compositionally biased region" description="Acidic residues" evidence="2">
    <location>
        <begin position="265"/>
        <end position="288"/>
    </location>
</feature>
<evidence type="ECO:0000256" key="2">
    <source>
        <dbReference type="SAM" id="MobiDB-lite"/>
    </source>
</evidence>
<accession>A0A232LQR1</accession>
<keyword evidence="5" id="KW-1185">Reference proteome</keyword>
<protein>
    <recommendedName>
        <fullName evidence="3">SWIM-type domain-containing protein</fullName>
    </recommendedName>
</protein>
<dbReference type="PROSITE" id="PS50966">
    <property type="entry name" value="ZF_SWIM"/>
    <property type="match status" value="1"/>
</dbReference>
<proteinExistence type="predicted"/>
<dbReference type="AlphaFoldDB" id="A0A232LQR1"/>
<dbReference type="EMBL" id="NPHW01006088">
    <property type="protein sequence ID" value="OXV06127.1"/>
    <property type="molecule type" value="Genomic_DNA"/>
</dbReference>
<feature type="domain" description="SWIM-type" evidence="3">
    <location>
        <begin position="174"/>
        <end position="207"/>
    </location>
</feature>
<dbReference type="OrthoDB" id="4364923at2759"/>
<dbReference type="GO" id="GO:0008270">
    <property type="term" value="F:zinc ion binding"/>
    <property type="evidence" value="ECO:0007669"/>
    <property type="project" value="UniProtKB-KW"/>
</dbReference>
<comment type="caution">
    <text evidence="4">The sequence shown here is derived from an EMBL/GenBank/DDBJ whole genome shotgun (WGS) entry which is preliminary data.</text>
</comment>
<keyword evidence="1" id="KW-0479">Metal-binding</keyword>
<reference evidence="4 5" key="1">
    <citation type="journal article" date="2015" name="Environ. Microbiol.">
        <title>Metagenome sequence of Elaphomyces granulatus from sporocarp tissue reveals Ascomycota ectomycorrhizal fingerprints of genome expansion and a Proteobacteria-rich microbiome.</title>
        <authorList>
            <person name="Quandt C.A."/>
            <person name="Kohler A."/>
            <person name="Hesse C.N."/>
            <person name="Sharpton T.J."/>
            <person name="Martin F."/>
            <person name="Spatafora J.W."/>
        </authorList>
    </citation>
    <scope>NUCLEOTIDE SEQUENCE [LARGE SCALE GENOMIC DNA]</scope>
    <source>
        <strain evidence="4 5">OSC145934</strain>
    </source>
</reference>
<dbReference type="InterPro" id="IPR007527">
    <property type="entry name" value="Znf_SWIM"/>
</dbReference>
<keyword evidence="1" id="KW-0862">Zinc</keyword>
<dbReference type="Proteomes" id="UP000243515">
    <property type="component" value="Unassembled WGS sequence"/>
</dbReference>
<evidence type="ECO:0000313" key="5">
    <source>
        <dbReference type="Proteomes" id="UP000243515"/>
    </source>
</evidence>
<name>A0A232LQR1_9EURO</name>
<feature type="region of interest" description="Disordered" evidence="2">
    <location>
        <begin position="249"/>
        <end position="299"/>
    </location>
</feature>